<reference evidence="1 2" key="1">
    <citation type="journal article" date="2014" name="Genome Biol. Evol.">
        <title>The genome of the myxosporean Thelohanellus kitauei shows adaptations to nutrient acquisition within its fish host.</title>
        <authorList>
            <person name="Yang Y."/>
            <person name="Xiong J."/>
            <person name="Zhou Z."/>
            <person name="Huo F."/>
            <person name="Miao W."/>
            <person name="Ran C."/>
            <person name="Liu Y."/>
            <person name="Zhang J."/>
            <person name="Feng J."/>
            <person name="Wang M."/>
            <person name="Wang M."/>
            <person name="Wang L."/>
            <person name="Yao B."/>
        </authorList>
    </citation>
    <scope>NUCLEOTIDE SEQUENCE [LARGE SCALE GENOMIC DNA]</scope>
    <source>
        <strain evidence="1">Wuqing</strain>
    </source>
</reference>
<name>A0A0C2NK14_THEKT</name>
<accession>A0A0C2NK14</accession>
<organism evidence="1 2">
    <name type="scientific">Thelohanellus kitauei</name>
    <name type="common">Myxosporean</name>
    <dbReference type="NCBI Taxonomy" id="669202"/>
    <lineage>
        <taxon>Eukaryota</taxon>
        <taxon>Metazoa</taxon>
        <taxon>Cnidaria</taxon>
        <taxon>Myxozoa</taxon>
        <taxon>Myxosporea</taxon>
        <taxon>Bivalvulida</taxon>
        <taxon>Platysporina</taxon>
        <taxon>Myxobolidae</taxon>
        <taxon>Thelohanellus</taxon>
    </lineage>
</organism>
<dbReference type="InterPro" id="IPR021109">
    <property type="entry name" value="Peptidase_aspartic_dom_sf"/>
</dbReference>
<evidence type="ECO:0000313" key="1">
    <source>
        <dbReference type="EMBL" id="KII74377.1"/>
    </source>
</evidence>
<evidence type="ECO:0008006" key="3">
    <source>
        <dbReference type="Google" id="ProtNLM"/>
    </source>
</evidence>
<comment type="caution">
    <text evidence="1">The sequence shown here is derived from an EMBL/GenBank/DDBJ whole genome shotgun (WGS) entry which is preliminary data.</text>
</comment>
<sequence length="111" mass="12865">MLIKPQNRDNSREGFIEEDVEIDGRIIKGIIDTGSNLTLLSYNVYLYDFSNIKLNPPDIVLRDAQQRYVKVIGSFNQMIKLKPQEHKIKIYVVKELAKPLILGLDFVHCFD</sequence>
<evidence type="ECO:0000313" key="2">
    <source>
        <dbReference type="Proteomes" id="UP000031668"/>
    </source>
</evidence>
<dbReference type="AlphaFoldDB" id="A0A0C2NK14"/>
<dbReference type="SUPFAM" id="SSF50630">
    <property type="entry name" value="Acid proteases"/>
    <property type="match status" value="1"/>
</dbReference>
<gene>
    <name evidence="1" type="ORF">RF11_04644</name>
</gene>
<protein>
    <recommendedName>
        <fullName evidence="3">Retropepsins domain-containing protein</fullName>
    </recommendedName>
</protein>
<dbReference type="Proteomes" id="UP000031668">
    <property type="component" value="Unassembled WGS sequence"/>
</dbReference>
<dbReference type="OrthoDB" id="8059480at2759"/>
<keyword evidence="2" id="KW-1185">Reference proteome</keyword>
<dbReference type="EMBL" id="JWZT01000436">
    <property type="protein sequence ID" value="KII74377.1"/>
    <property type="molecule type" value="Genomic_DNA"/>
</dbReference>
<proteinExistence type="predicted"/>
<dbReference type="Gene3D" id="2.40.70.10">
    <property type="entry name" value="Acid Proteases"/>
    <property type="match status" value="1"/>
</dbReference>